<protein>
    <submittedName>
        <fullName evidence="1">Uncharacterized protein</fullName>
    </submittedName>
</protein>
<name>A0ACB9ABA8_9ASTR</name>
<reference evidence="1 2" key="2">
    <citation type="journal article" date="2022" name="Mol. Ecol. Resour.">
        <title>The genomes of chicory, endive, great burdock and yacon provide insights into Asteraceae paleo-polyploidization history and plant inulin production.</title>
        <authorList>
            <person name="Fan W."/>
            <person name="Wang S."/>
            <person name="Wang H."/>
            <person name="Wang A."/>
            <person name="Jiang F."/>
            <person name="Liu H."/>
            <person name="Zhao H."/>
            <person name="Xu D."/>
            <person name="Zhang Y."/>
        </authorList>
    </citation>
    <scope>NUCLEOTIDE SEQUENCE [LARGE SCALE GENOMIC DNA]</scope>
    <source>
        <strain evidence="2">cv. Yunnan</strain>
        <tissue evidence="1">Leaves</tissue>
    </source>
</reference>
<evidence type="ECO:0000313" key="2">
    <source>
        <dbReference type="Proteomes" id="UP001056120"/>
    </source>
</evidence>
<organism evidence="1 2">
    <name type="scientific">Smallanthus sonchifolius</name>
    <dbReference type="NCBI Taxonomy" id="185202"/>
    <lineage>
        <taxon>Eukaryota</taxon>
        <taxon>Viridiplantae</taxon>
        <taxon>Streptophyta</taxon>
        <taxon>Embryophyta</taxon>
        <taxon>Tracheophyta</taxon>
        <taxon>Spermatophyta</taxon>
        <taxon>Magnoliopsida</taxon>
        <taxon>eudicotyledons</taxon>
        <taxon>Gunneridae</taxon>
        <taxon>Pentapetalae</taxon>
        <taxon>asterids</taxon>
        <taxon>campanulids</taxon>
        <taxon>Asterales</taxon>
        <taxon>Asteraceae</taxon>
        <taxon>Asteroideae</taxon>
        <taxon>Heliantheae alliance</taxon>
        <taxon>Millerieae</taxon>
        <taxon>Smallanthus</taxon>
    </lineage>
</organism>
<reference evidence="2" key="1">
    <citation type="journal article" date="2022" name="Mol. Ecol. Resour.">
        <title>The genomes of chicory, endive, great burdock and yacon provide insights into Asteraceae palaeo-polyploidization history and plant inulin production.</title>
        <authorList>
            <person name="Fan W."/>
            <person name="Wang S."/>
            <person name="Wang H."/>
            <person name="Wang A."/>
            <person name="Jiang F."/>
            <person name="Liu H."/>
            <person name="Zhao H."/>
            <person name="Xu D."/>
            <person name="Zhang Y."/>
        </authorList>
    </citation>
    <scope>NUCLEOTIDE SEQUENCE [LARGE SCALE GENOMIC DNA]</scope>
    <source>
        <strain evidence="2">cv. Yunnan</strain>
    </source>
</reference>
<gene>
    <name evidence="1" type="ORF">L1987_75956</name>
</gene>
<dbReference type="EMBL" id="CM042042">
    <property type="protein sequence ID" value="KAI3705715.1"/>
    <property type="molecule type" value="Genomic_DNA"/>
</dbReference>
<accession>A0ACB9ABA8</accession>
<comment type="caution">
    <text evidence="1">The sequence shown here is derived from an EMBL/GenBank/DDBJ whole genome shotgun (WGS) entry which is preliminary data.</text>
</comment>
<sequence>MIGNGQLIHCQGLCPDISLQLANTPFFIPLFMLPIEGADVVLGVAWLSTLGKITADFSVPSISFTHGNSQITLTGEPMSTSSSSSTIHSLIQKDAIASMFTIIFQHHPTTHAQEKTNHPDNHIQTLLHTYSHIFETPTTLPPKRVHDHHIHVQPNTQPVNVRPYRYPYYQKEVMTQLISEMLREGLIKPSTSPYSAPVLLVRKKDGTWRFCVDYRALTAITVRDRFPIPTVDELLDELHGARIFSKLDLKAGYHQIRVAPEDTHKTAFRTTDGHYELVLYPSDGRTL</sequence>
<evidence type="ECO:0000313" key="1">
    <source>
        <dbReference type="EMBL" id="KAI3705715.1"/>
    </source>
</evidence>
<keyword evidence="2" id="KW-1185">Reference proteome</keyword>
<dbReference type="Proteomes" id="UP001056120">
    <property type="component" value="Linkage Group LG25"/>
</dbReference>
<proteinExistence type="predicted"/>